<dbReference type="RefSeq" id="WP_182464139.1">
    <property type="nucleotide sequence ID" value="NZ_CP059732.1"/>
</dbReference>
<evidence type="ECO:0000313" key="1">
    <source>
        <dbReference type="EMBL" id="QMW06746.1"/>
    </source>
</evidence>
<protein>
    <submittedName>
        <fullName evidence="1">N-acetylglutamate synthase</fullName>
    </submittedName>
</protein>
<name>A0A7G5H6K4_9BACT</name>
<proteinExistence type="predicted"/>
<gene>
    <name evidence="1" type="ORF">H3H32_18555</name>
</gene>
<dbReference type="Proteomes" id="UP000515369">
    <property type="component" value="Chromosome"/>
</dbReference>
<organism evidence="1 2">
    <name type="scientific">Spirosoma foliorum</name>
    <dbReference type="NCBI Taxonomy" id="2710596"/>
    <lineage>
        <taxon>Bacteria</taxon>
        <taxon>Pseudomonadati</taxon>
        <taxon>Bacteroidota</taxon>
        <taxon>Cytophagia</taxon>
        <taxon>Cytophagales</taxon>
        <taxon>Cytophagaceae</taxon>
        <taxon>Spirosoma</taxon>
    </lineage>
</organism>
<reference evidence="1 2" key="1">
    <citation type="submission" date="2020-07" db="EMBL/GenBank/DDBJ databases">
        <title>Spirosoma foliorum sp. nov., isolated from the leaves on the Nejang mountain Korea, Republic of.</title>
        <authorList>
            <person name="Ho H."/>
            <person name="Lee Y.-J."/>
            <person name="Nurcahyanto D.-A."/>
            <person name="Kim S.-G."/>
        </authorList>
    </citation>
    <scope>NUCLEOTIDE SEQUENCE [LARGE SCALE GENOMIC DNA]</scope>
    <source>
        <strain evidence="1 2">PL0136</strain>
    </source>
</reference>
<dbReference type="AlphaFoldDB" id="A0A7G5H6K4"/>
<dbReference type="Pfam" id="PF26421">
    <property type="entry name" value="Avidin_like"/>
    <property type="match status" value="1"/>
</dbReference>
<evidence type="ECO:0000313" key="2">
    <source>
        <dbReference type="Proteomes" id="UP000515369"/>
    </source>
</evidence>
<dbReference type="InterPro" id="IPR058595">
    <property type="entry name" value="Avidin-like"/>
</dbReference>
<dbReference type="EMBL" id="CP059732">
    <property type="protein sequence ID" value="QMW06746.1"/>
    <property type="molecule type" value="Genomic_DNA"/>
</dbReference>
<sequence>MYNNKTFRSVTNTPNGEVSGDTLFHYHQEGSIVWAEYSGGAIVKGFLIATLRENNCLDMRYQHVNNQGELMTGQCHSTPELLADGRIRLNERWQWTSGDNSSGESVVEEVVE</sequence>
<keyword evidence="2" id="KW-1185">Reference proteome</keyword>
<accession>A0A7G5H6K4</accession>
<dbReference type="KEGG" id="sfol:H3H32_18555"/>